<sequence length="148" mass="16980">MPLKSFLRDLQDMKGGLGSISRRSFEVKFPYHHKFRSLSSVFVEAVQMGVCAKNEQQSCWASLPPELLRDILQRVEASESTWPARKHVVACACVCRNWRDIVKELVKTPEQSGKLTFPISLKQVLPLLKVSKIFMFVCSYLVLHQFHS</sequence>
<dbReference type="AlphaFoldDB" id="A0A9D4UG91"/>
<dbReference type="Proteomes" id="UP000886520">
    <property type="component" value="Chromosome 17"/>
</dbReference>
<reference evidence="2" key="1">
    <citation type="submission" date="2021-01" db="EMBL/GenBank/DDBJ databases">
        <title>Adiantum capillus-veneris genome.</title>
        <authorList>
            <person name="Fang Y."/>
            <person name="Liao Q."/>
        </authorList>
    </citation>
    <scope>NUCLEOTIDE SEQUENCE</scope>
    <source>
        <strain evidence="2">H3</strain>
        <tissue evidence="2">Leaf</tissue>
    </source>
</reference>
<dbReference type="SUPFAM" id="SSF81383">
    <property type="entry name" value="F-box domain"/>
    <property type="match status" value="1"/>
</dbReference>
<feature type="domain" description="F-box" evidence="1">
    <location>
        <begin position="60"/>
        <end position="105"/>
    </location>
</feature>
<dbReference type="Gene3D" id="1.20.1280.50">
    <property type="match status" value="1"/>
</dbReference>
<dbReference type="PANTHER" id="PTHR16517">
    <property type="entry name" value="TUBBY-RELATED"/>
    <property type="match status" value="1"/>
</dbReference>
<name>A0A9D4UG91_ADICA</name>
<protein>
    <recommendedName>
        <fullName evidence="1">F-box domain-containing protein</fullName>
    </recommendedName>
</protein>
<dbReference type="Pfam" id="PF00646">
    <property type="entry name" value="F-box"/>
    <property type="match status" value="1"/>
</dbReference>
<comment type="caution">
    <text evidence="2">The sequence shown here is derived from an EMBL/GenBank/DDBJ whole genome shotgun (WGS) entry which is preliminary data.</text>
</comment>
<accession>A0A9D4UG91</accession>
<evidence type="ECO:0000313" key="2">
    <source>
        <dbReference type="EMBL" id="KAI5066824.1"/>
    </source>
</evidence>
<dbReference type="InterPro" id="IPR036047">
    <property type="entry name" value="F-box-like_dom_sf"/>
</dbReference>
<dbReference type="InterPro" id="IPR001810">
    <property type="entry name" value="F-box_dom"/>
</dbReference>
<proteinExistence type="predicted"/>
<dbReference type="PANTHER" id="PTHR16517:SF104">
    <property type="entry name" value="TUBBY-LIKE F-BOX PROTEIN 6"/>
    <property type="match status" value="1"/>
</dbReference>
<gene>
    <name evidence="2" type="ORF">GOP47_0017352</name>
</gene>
<organism evidence="2 3">
    <name type="scientific">Adiantum capillus-veneris</name>
    <name type="common">Maidenhair fern</name>
    <dbReference type="NCBI Taxonomy" id="13818"/>
    <lineage>
        <taxon>Eukaryota</taxon>
        <taxon>Viridiplantae</taxon>
        <taxon>Streptophyta</taxon>
        <taxon>Embryophyta</taxon>
        <taxon>Tracheophyta</taxon>
        <taxon>Polypodiopsida</taxon>
        <taxon>Polypodiidae</taxon>
        <taxon>Polypodiales</taxon>
        <taxon>Pteridineae</taxon>
        <taxon>Pteridaceae</taxon>
        <taxon>Vittarioideae</taxon>
        <taxon>Adiantum</taxon>
    </lineage>
</organism>
<evidence type="ECO:0000259" key="1">
    <source>
        <dbReference type="Pfam" id="PF00646"/>
    </source>
</evidence>
<dbReference type="CDD" id="cd22153">
    <property type="entry name" value="F-box_AtTLP-like"/>
    <property type="match status" value="1"/>
</dbReference>
<dbReference type="OrthoDB" id="8775810at2759"/>
<dbReference type="EMBL" id="JABFUD020000017">
    <property type="protein sequence ID" value="KAI5066824.1"/>
    <property type="molecule type" value="Genomic_DNA"/>
</dbReference>
<keyword evidence="3" id="KW-1185">Reference proteome</keyword>
<evidence type="ECO:0000313" key="3">
    <source>
        <dbReference type="Proteomes" id="UP000886520"/>
    </source>
</evidence>